<evidence type="ECO:0000256" key="4">
    <source>
        <dbReference type="ARBA" id="ARBA00022840"/>
    </source>
</evidence>
<gene>
    <name evidence="7" type="ORF">S03H2_07257</name>
</gene>
<dbReference type="AlphaFoldDB" id="X1EZN7"/>
<dbReference type="InterPro" id="IPR003010">
    <property type="entry name" value="C-N_Hydrolase"/>
</dbReference>
<dbReference type="GO" id="GO:0003952">
    <property type="term" value="F:NAD+ synthase (glutamine-hydrolyzing) activity"/>
    <property type="evidence" value="ECO:0007669"/>
    <property type="project" value="InterPro"/>
</dbReference>
<dbReference type="GO" id="GO:0005524">
    <property type="term" value="F:ATP binding"/>
    <property type="evidence" value="ECO:0007669"/>
    <property type="project" value="UniProtKB-KW"/>
</dbReference>
<dbReference type="GO" id="GO:0005737">
    <property type="term" value="C:cytoplasm"/>
    <property type="evidence" value="ECO:0007669"/>
    <property type="project" value="InterPro"/>
</dbReference>
<dbReference type="CDD" id="cd07570">
    <property type="entry name" value="GAT_Gln-NAD-synth"/>
    <property type="match status" value="1"/>
</dbReference>
<dbReference type="SUPFAM" id="SSF52402">
    <property type="entry name" value="Adenine nucleotide alpha hydrolases-like"/>
    <property type="match status" value="1"/>
</dbReference>
<organism evidence="7">
    <name type="scientific">marine sediment metagenome</name>
    <dbReference type="NCBI Taxonomy" id="412755"/>
    <lineage>
        <taxon>unclassified sequences</taxon>
        <taxon>metagenomes</taxon>
        <taxon>ecological metagenomes</taxon>
    </lineage>
</organism>
<dbReference type="PANTHER" id="PTHR23090">
    <property type="entry name" value="NH 3 /GLUTAMINE-DEPENDENT NAD + SYNTHETASE"/>
    <property type="match status" value="1"/>
</dbReference>
<dbReference type="PANTHER" id="PTHR23090:SF9">
    <property type="entry name" value="GLUTAMINE-DEPENDENT NAD(+) SYNTHETASE"/>
    <property type="match status" value="1"/>
</dbReference>
<dbReference type="EMBL" id="BARU01003314">
    <property type="protein sequence ID" value="GAH22604.1"/>
    <property type="molecule type" value="Genomic_DNA"/>
</dbReference>
<reference evidence="7" key="1">
    <citation type="journal article" date="2014" name="Front. Microbiol.">
        <title>High frequency of phylogenetically diverse reductive dehalogenase-homologous genes in deep subseafloor sedimentary metagenomes.</title>
        <authorList>
            <person name="Kawai M."/>
            <person name="Futagami T."/>
            <person name="Toyoda A."/>
            <person name="Takaki Y."/>
            <person name="Nishi S."/>
            <person name="Hori S."/>
            <person name="Arai W."/>
            <person name="Tsubouchi T."/>
            <person name="Morono Y."/>
            <person name="Uchiyama I."/>
            <person name="Ito T."/>
            <person name="Fujiyama A."/>
            <person name="Inagaki F."/>
            <person name="Takami H."/>
        </authorList>
    </citation>
    <scope>NUCLEOTIDE SEQUENCE</scope>
    <source>
        <strain evidence="7">Expedition CK06-06</strain>
    </source>
</reference>
<comment type="caution">
    <text evidence="7">The sequence shown here is derived from an EMBL/GenBank/DDBJ whole genome shotgun (WGS) entry which is preliminary data.</text>
</comment>
<feature type="non-terminal residue" evidence="7">
    <location>
        <position position="266"/>
    </location>
</feature>
<protein>
    <recommendedName>
        <fullName evidence="6">CN hydrolase domain-containing protein</fullName>
    </recommendedName>
</protein>
<evidence type="ECO:0000256" key="2">
    <source>
        <dbReference type="ARBA" id="ARBA00022598"/>
    </source>
</evidence>
<proteinExistence type="predicted"/>
<dbReference type="CDD" id="cd00553">
    <property type="entry name" value="NAD_synthase"/>
    <property type="match status" value="1"/>
</dbReference>
<sequence>MLHNTACLIQNCKILGKVYKVHLPNYDIFDEKRYFSSGKESPLFEIEGEKIGVNICEDIWFERGPIEEQVKKGANLIINISASPFYAGKREIRRTIISQKAARNRIPIIFVNMVGGQDDLIFDGSSYVFNKEGKLIAKGESFKEDFIVIDSFEGKEIPCVENTVKNVLDALVLGTRDYVKKNGFNKAVIGLSGGIDSALTTVIACEALGSNNVLALLLPGPYSTKGSLDDAVKLSNNLGIEYRVIDINKIYQAYIDTLNEHFKGLK</sequence>
<dbReference type="PROSITE" id="PS50263">
    <property type="entry name" value="CN_HYDROLASE"/>
    <property type="match status" value="1"/>
</dbReference>
<keyword evidence="5" id="KW-0520">NAD</keyword>
<evidence type="ECO:0000259" key="6">
    <source>
        <dbReference type="PROSITE" id="PS50263"/>
    </source>
</evidence>
<dbReference type="Gene3D" id="3.60.110.10">
    <property type="entry name" value="Carbon-nitrogen hydrolase"/>
    <property type="match status" value="1"/>
</dbReference>
<keyword evidence="2" id="KW-0436">Ligase</keyword>
<evidence type="ECO:0000256" key="1">
    <source>
        <dbReference type="ARBA" id="ARBA00004790"/>
    </source>
</evidence>
<feature type="domain" description="CN hydrolase" evidence="6">
    <location>
        <begin position="1"/>
        <end position="154"/>
    </location>
</feature>
<accession>X1EZN7</accession>
<dbReference type="InterPro" id="IPR022310">
    <property type="entry name" value="NAD/GMP_synthase"/>
</dbReference>
<dbReference type="InterPro" id="IPR014729">
    <property type="entry name" value="Rossmann-like_a/b/a_fold"/>
</dbReference>
<dbReference type="Pfam" id="PF00795">
    <property type="entry name" value="CN_hydrolase"/>
    <property type="match status" value="1"/>
</dbReference>
<dbReference type="GO" id="GO:0004359">
    <property type="term" value="F:glutaminase activity"/>
    <property type="evidence" value="ECO:0007669"/>
    <property type="project" value="InterPro"/>
</dbReference>
<dbReference type="Gene3D" id="3.40.50.620">
    <property type="entry name" value="HUPs"/>
    <property type="match status" value="1"/>
</dbReference>
<name>X1EZN7_9ZZZZ</name>
<evidence type="ECO:0000256" key="3">
    <source>
        <dbReference type="ARBA" id="ARBA00022741"/>
    </source>
</evidence>
<comment type="pathway">
    <text evidence="1">Cofactor biosynthesis; NAD(+) biosynthesis.</text>
</comment>
<keyword evidence="3" id="KW-0547">Nucleotide-binding</keyword>
<evidence type="ECO:0000256" key="5">
    <source>
        <dbReference type="ARBA" id="ARBA00023027"/>
    </source>
</evidence>
<dbReference type="Pfam" id="PF02540">
    <property type="entry name" value="NAD_synthase"/>
    <property type="match status" value="1"/>
</dbReference>
<evidence type="ECO:0000313" key="7">
    <source>
        <dbReference type="EMBL" id="GAH22604.1"/>
    </source>
</evidence>
<dbReference type="SUPFAM" id="SSF56317">
    <property type="entry name" value="Carbon-nitrogen hydrolase"/>
    <property type="match status" value="1"/>
</dbReference>
<dbReference type="InterPro" id="IPR003694">
    <property type="entry name" value="NAD_synthase"/>
</dbReference>
<keyword evidence="4" id="KW-0067">ATP-binding</keyword>
<dbReference type="UniPathway" id="UPA00253"/>
<dbReference type="GO" id="GO:0009435">
    <property type="term" value="P:NAD+ biosynthetic process"/>
    <property type="evidence" value="ECO:0007669"/>
    <property type="project" value="UniProtKB-UniPathway"/>
</dbReference>
<dbReference type="InterPro" id="IPR036526">
    <property type="entry name" value="C-N_Hydrolase_sf"/>
</dbReference>